<evidence type="ECO:0000313" key="1">
    <source>
        <dbReference type="EMBL" id="KZR96946.1"/>
    </source>
</evidence>
<dbReference type="Proteomes" id="UP000076858">
    <property type="component" value="Unassembled WGS sequence"/>
</dbReference>
<organism evidence="1 2">
    <name type="scientific">Daphnia magna</name>
    <dbReference type="NCBI Taxonomy" id="35525"/>
    <lineage>
        <taxon>Eukaryota</taxon>
        <taxon>Metazoa</taxon>
        <taxon>Ecdysozoa</taxon>
        <taxon>Arthropoda</taxon>
        <taxon>Crustacea</taxon>
        <taxon>Branchiopoda</taxon>
        <taxon>Diplostraca</taxon>
        <taxon>Cladocera</taxon>
        <taxon>Anomopoda</taxon>
        <taxon>Daphniidae</taxon>
        <taxon>Daphnia</taxon>
    </lineage>
</organism>
<accession>A0A164EMW0</accession>
<proteinExistence type="predicted"/>
<comment type="caution">
    <text evidence="1">The sequence shown here is derived from an EMBL/GenBank/DDBJ whole genome shotgun (WGS) entry which is preliminary data.</text>
</comment>
<sequence length="61" mass="6919">MSVAHLGGLVDSPVEDTHSVSAWVSREEITEHSHTVWCPSTMFNHGMSRMWLRQTDDAFAF</sequence>
<reference evidence="1 2" key="1">
    <citation type="submission" date="2016-03" db="EMBL/GenBank/DDBJ databases">
        <title>EvidentialGene: Evidence-directed Construction of Genes on Genomes.</title>
        <authorList>
            <person name="Gilbert D.G."/>
            <person name="Choi J.-H."/>
            <person name="Mockaitis K."/>
            <person name="Colbourne J."/>
            <person name="Pfrender M."/>
        </authorList>
    </citation>
    <scope>NUCLEOTIDE SEQUENCE [LARGE SCALE GENOMIC DNA]</scope>
    <source>
        <strain evidence="1 2">Xinb3</strain>
        <tissue evidence="1">Complete organism</tissue>
    </source>
</reference>
<dbReference type="EMBL" id="LRGB01023161">
    <property type="protein sequence ID" value="KZR96946.1"/>
    <property type="molecule type" value="Genomic_DNA"/>
</dbReference>
<protein>
    <submittedName>
        <fullName evidence="1">Uncharacterized protein</fullName>
    </submittedName>
</protein>
<gene>
    <name evidence="1" type="ORF">APZ42_008435</name>
</gene>
<keyword evidence="2" id="KW-1185">Reference proteome</keyword>
<dbReference type="AlphaFoldDB" id="A0A164EMW0"/>
<evidence type="ECO:0000313" key="2">
    <source>
        <dbReference type="Proteomes" id="UP000076858"/>
    </source>
</evidence>
<name>A0A164EMW0_9CRUS</name>